<proteinExistence type="inferred from homology"/>
<keyword evidence="3" id="KW-0808">Transferase</keyword>
<dbReference type="Gramene" id="PRQ38420">
    <property type="protein sequence ID" value="PRQ38420"/>
    <property type="gene ID" value="RchiOBHm_Chr4g0413701"/>
</dbReference>
<dbReference type="OrthoDB" id="1862401at2759"/>
<sequence>MVLAKEDNLVYGFRLSSVGAGKITEPNTVHEPSGIDLAMKLHYLRGVYFFSSEAAEGLTVLNIKEVMFDWLCAHFREMGRFRRSESSGRPYVKCNDCGARFIEAQSDKTLEEWLGMDWSLHKLLVSNQIIGPELFFSPPVLFQWTRFKCGGVSVGLSWAHVLGDAIAASEYFLNGLSRTMAGKEPSRLPYSETSKKNIQKREGSSPRALKQVESVGDHWITPNNHKMETFSFTITSTQLNSLKLKLLGQNPNPAEEIPTFELICGVIWQCVAKVREGSEPKLVTICRNDTKIAAQGYGNCQIISTVEAADVADVDPKSLAAMLAKRYESDEQSLIGEVVDRDDGVSDYIVYGANLTFVNWEDADFYGFEADGHKPVCVNYSIQGVGDEGAILVLPGPNGEGRVVNVILPEKEVLGLKAELRKSDLMVEIN</sequence>
<dbReference type="InterPro" id="IPR023213">
    <property type="entry name" value="CAT-like_dom_sf"/>
</dbReference>
<evidence type="ECO:0000313" key="3">
    <source>
        <dbReference type="EMBL" id="PRQ38420.1"/>
    </source>
</evidence>
<dbReference type="InterPro" id="IPR050317">
    <property type="entry name" value="Plant_Fungal_Acyltransferase"/>
</dbReference>
<gene>
    <name evidence="3" type="ORF">RchiOBHm_Chr4g0413701</name>
</gene>
<dbReference type="STRING" id="74649.A0A2P6QW68"/>
<dbReference type="PANTHER" id="PTHR31642">
    <property type="entry name" value="TRICHOTHECENE 3-O-ACETYLTRANSFERASE"/>
    <property type="match status" value="1"/>
</dbReference>
<accession>A0A2P6QW68</accession>
<dbReference type="Gene3D" id="3.30.559.10">
    <property type="entry name" value="Chloramphenicol acetyltransferase-like domain"/>
    <property type="match status" value="2"/>
</dbReference>
<dbReference type="PANTHER" id="PTHR31642:SF115">
    <property type="entry name" value="PROTEIN ECERIFERUM 26-LIKE"/>
    <property type="match status" value="1"/>
</dbReference>
<dbReference type="EMBL" id="PDCK01000042">
    <property type="protein sequence ID" value="PRQ38420.1"/>
    <property type="molecule type" value="Genomic_DNA"/>
</dbReference>
<dbReference type="EC" id="2.3.1.99" evidence="3"/>
<keyword evidence="3" id="KW-0012">Acyltransferase</keyword>
<dbReference type="OMA" id="WVTANNC"/>
<evidence type="ECO:0000313" key="4">
    <source>
        <dbReference type="Proteomes" id="UP000238479"/>
    </source>
</evidence>
<dbReference type="Pfam" id="PF02458">
    <property type="entry name" value="Transferase"/>
    <property type="match status" value="1"/>
</dbReference>
<feature type="compositionally biased region" description="Basic and acidic residues" evidence="2">
    <location>
        <begin position="193"/>
        <end position="204"/>
    </location>
</feature>
<evidence type="ECO:0000256" key="2">
    <source>
        <dbReference type="SAM" id="MobiDB-lite"/>
    </source>
</evidence>
<feature type="region of interest" description="Disordered" evidence="2">
    <location>
        <begin position="184"/>
        <end position="206"/>
    </location>
</feature>
<comment type="caution">
    <text evidence="3">The sequence shown here is derived from an EMBL/GenBank/DDBJ whole genome shotgun (WGS) entry which is preliminary data.</text>
</comment>
<evidence type="ECO:0000256" key="1">
    <source>
        <dbReference type="ARBA" id="ARBA00009861"/>
    </source>
</evidence>
<dbReference type="AlphaFoldDB" id="A0A2P6QW68"/>
<keyword evidence="4" id="KW-1185">Reference proteome</keyword>
<dbReference type="Proteomes" id="UP000238479">
    <property type="component" value="Chromosome 4"/>
</dbReference>
<name>A0A2P6QW68_ROSCH</name>
<comment type="similarity">
    <text evidence="1">Belongs to the plant acyltransferase family.</text>
</comment>
<organism evidence="3 4">
    <name type="scientific">Rosa chinensis</name>
    <name type="common">China rose</name>
    <dbReference type="NCBI Taxonomy" id="74649"/>
    <lineage>
        <taxon>Eukaryota</taxon>
        <taxon>Viridiplantae</taxon>
        <taxon>Streptophyta</taxon>
        <taxon>Embryophyta</taxon>
        <taxon>Tracheophyta</taxon>
        <taxon>Spermatophyta</taxon>
        <taxon>Magnoliopsida</taxon>
        <taxon>eudicotyledons</taxon>
        <taxon>Gunneridae</taxon>
        <taxon>Pentapetalae</taxon>
        <taxon>rosids</taxon>
        <taxon>fabids</taxon>
        <taxon>Rosales</taxon>
        <taxon>Rosaceae</taxon>
        <taxon>Rosoideae</taxon>
        <taxon>Rosoideae incertae sedis</taxon>
        <taxon>Rosa</taxon>
    </lineage>
</organism>
<reference evidence="3 4" key="1">
    <citation type="journal article" date="2018" name="Nat. Genet.">
        <title>The Rosa genome provides new insights in the design of modern roses.</title>
        <authorList>
            <person name="Bendahmane M."/>
        </authorList>
    </citation>
    <scope>NUCLEOTIDE SEQUENCE [LARGE SCALE GENOMIC DNA]</scope>
    <source>
        <strain evidence="4">cv. Old Blush</strain>
    </source>
</reference>
<protein>
    <submittedName>
        <fullName evidence="3">Putative quinate O-hydroxycinnamoyltransferase</fullName>
        <ecNumber evidence="3">2.3.1.99</ecNumber>
    </submittedName>
</protein>
<dbReference type="GO" id="GO:0047205">
    <property type="term" value="F:quinate O-hydroxycinnamoyltransferase activity"/>
    <property type="evidence" value="ECO:0007669"/>
    <property type="project" value="UniProtKB-EC"/>
</dbReference>